<dbReference type="EMBL" id="VCAU01000003">
    <property type="protein sequence ID" value="KAF9894664.1"/>
    <property type="molecule type" value="Genomic_DNA"/>
</dbReference>
<organism evidence="1 2">
    <name type="scientific">Aspergillus nanangensis</name>
    <dbReference type="NCBI Taxonomy" id="2582783"/>
    <lineage>
        <taxon>Eukaryota</taxon>
        <taxon>Fungi</taxon>
        <taxon>Dikarya</taxon>
        <taxon>Ascomycota</taxon>
        <taxon>Pezizomycotina</taxon>
        <taxon>Eurotiomycetes</taxon>
        <taxon>Eurotiomycetidae</taxon>
        <taxon>Eurotiales</taxon>
        <taxon>Aspergillaceae</taxon>
        <taxon>Aspergillus</taxon>
        <taxon>Aspergillus subgen. Circumdati</taxon>
    </lineage>
</organism>
<evidence type="ECO:0000313" key="2">
    <source>
        <dbReference type="Proteomes" id="UP001194746"/>
    </source>
</evidence>
<evidence type="ECO:0000313" key="1">
    <source>
        <dbReference type="EMBL" id="KAF9894664.1"/>
    </source>
</evidence>
<comment type="caution">
    <text evidence="1">The sequence shown here is derived from an EMBL/GenBank/DDBJ whole genome shotgun (WGS) entry which is preliminary data.</text>
</comment>
<sequence>MATADISDQDCSGNTGESPHTVFLTDLATELIIQITECLQPLDILCLYCAHRWFQDIIHLNRTKISFSPVVPKDEDAEMLLPRLAEDLPQYSFCYYCIDSYFKISRWLSDALDPHRLNRCDYCWDINSNCVSCRYRSDKMSTLKQLIGHADFRNCCQLKPESFYNTPLRTTLLQIQTLEPQCGKPTDSVFCTGIQGHPHRRGLMSAEARSDPCTKDVFLRIQLMELSPTWYAKTALVENWAFRVCSHGNSAWKLSRNMVRLFGAYLMGMPGPYNIRQCQCCSATYGLDMRKCNSVKGLRVVVITKWVGLSKLTPADIKSITRNQPNHAPGPAFCRNPGCSHDPRTSFDKEPGGMTYEDLLRRNMAQLEIEMKDYLDSLGVSNRSKRGDSIHPAD</sequence>
<protein>
    <recommendedName>
        <fullName evidence="3">F-box domain-containing protein</fullName>
    </recommendedName>
</protein>
<name>A0AAD4CXR2_ASPNN</name>
<reference evidence="1" key="1">
    <citation type="journal article" date="2019" name="Beilstein J. Org. Chem.">
        <title>Nanangenines: drimane sesquiterpenoids as the dominant metabolite cohort of a novel Australian fungus, Aspergillus nanangensis.</title>
        <authorList>
            <person name="Lacey H.J."/>
            <person name="Gilchrist C.L.M."/>
            <person name="Crombie A."/>
            <person name="Kalaitzis J.A."/>
            <person name="Vuong D."/>
            <person name="Rutledge P.J."/>
            <person name="Turner P."/>
            <person name="Pitt J.I."/>
            <person name="Lacey E."/>
            <person name="Chooi Y.H."/>
            <person name="Piggott A.M."/>
        </authorList>
    </citation>
    <scope>NUCLEOTIDE SEQUENCE</scope>
    <source>
        <strain evidence="1">MST-FP2251</strain>
    </source>
</reference>
<dbReference type="AlphaFoldDB" id="A0AAD4CXR2"/>
<keyword evidence="2" id="KW-1185">Reference proteome</keyword>
<proteinExistence type="predicted"/>
<gene>
    <name evidence="1" type="ORF">FE257_006552</name>
</gene>
<reference evidence="1" key="2">
    <citation type="submission" date="2020-02" db="EMBL/GenBank/DDBJ databases">
        <authorList>
            <person name="Gilchrist C.L.M."/>
            <person name="Chooi Y.-H."/>
        </authorList>
    </citation>
    <scope>NUCLEOTIDE SEQUENCE</scope>
    <source>
        <strain evidence="1">MST-FP2251</strain>
    </source>
</reference>
<evidence type="ECO:0008006" key="3">
    <source>
        <dbReference type="Google" id="ProtNLM"/>
    </source>
</evidence>
<dbReference type="Proteomes" id="UP001194746">
    <property type="component" value="Unassembled WGS sequence"/>
</dbReference>
<accession>A0AAD4CXR2</accession>